<dbReference type="Proteomes" id="UP001629230">
    <property type="component" value="Unassembled WGS sequence"/>
</dbReference>
<proteinExistence type="inferred from homology"/>
<evidence type="ECO:0000313" key="4">
    <source>
        <dbReference type="Proteomes" id="UP001629230"/>
    </source>
</evidence>
<sequence length="165" mass="18845">MIDQPYAKLVAVKRWADRGLYDAVSQNFDRLSSEESSIMLRILDHIHVVDRIFQHHLQGLSHPFQAPRSESMPRLQALANSARKVDDWYAEYVDSLTESDFEQPVDFVFTSGKPARMRRGEIILHVCLHGTYHRGNAGAVLQLKGLRPSRDAITDFLEDCVPDNL</sequence>
<keyword evidence="4" id="KW-1185">Reference proteome</keyword>
<keyword evidence="2" id="KW-0479">Metal-binding</keyword>
<dbReference type="SUPFAM" id="SSF109854">
    <property type="entry name" value="DinB/YfiT-like putative metalloenzymes"/>
    <property type="match status" value="1"/>
</dbReference>
<dbReference type="InterPro" id="IPR034660">
    <property type="entry name" value="DinB/YfiT-like"/>
</dbReference>
<reference evidence="3 4" key="1">
    <citation type="journal article" date="2024" name="Chem. Sci.">
        <title>Discovery of megapolipeptins by genome mining of a Burkholderiales bacteria collection.</title>
        <authorList>
            <person name="Paulo B.S."/>
            <person name="Recchia M.J.J."/>
            <person name="Lee S."/>
            <person name="Fergusson C.H."/>
            <person name="Romanowski S.B."/>
            <person name="Hernandez A."/>
            <person name="Krull N."/>
            <person name="Liu D.Y."/>
            <person name="Cavanagh H."/>
            <person name="Bos A."/>
            <person name="Gray C.A."/>
            <person name="Murphy B.T."/>
            <person name="Linington R.G."/>
            <person name="Eustaquio A.S."/>
        </authorList>
    </citation>
    <scope>NUCLEOTIDE SEQUENCE [LARGE SCALE GENOMIC DNA]</scope>
    <source>
        <strain evidence="3 4">RL17-350-BIC-A</strain>
    </source>
</reference>
<protein>
    <submittedName>
        <fullName evidence="3">DinB family protein</fullName>
    </submittedName>
</protein>
<name>A0ABW9ASD8_9BURK</name>
<comment type="similarity">
    <text evidence="1">Belongs to the DinB family.</text>
</comment>
<evidence type="ECO:0000313" key="3">
    <source>
        <dbReference type="EMBL" id="MFM0002903.1"/>
    </source>
</evidence>
<gene>
    <name evidence="3" type="ORF">PQR57_17945</name>
</gene>
<comment type="caution">
    <text evidence="3">The sequence shown here is derived from an EMBL/GenBank/DDBJ whole genome shotgun (WGS) entry which is preliminary data.</text>
</comment>
<dbReference type="InterPro" id="IPR007837">
    <property type="entry name" value="DinB"/>
</dbReference>
<dbReference type="EMBL" id="JAQQEZ010000011">
    <property type="protein sequence ID" value="MFM0002903.1"/>
    <property type="molecule type" value="Genomic_DNA"/>
</dbReference>
<dbReference type="Gene3D" id="1.20.120.450">
    <property type="entry name" value="dinb family like domain"/>
    <property type="match status" value="1"/>
</dbReference>
<dbReference type="PANTHER" id="PTHR37302:SF1">
    <property type="entry name" value="PROTEIN DINB"/>
    <property type="match status" value="1"/>
</dbReference>
<dbReference type="Pfam" id="PF05163">
    <property type="entry name" value="DinB"/>
    <property type="match status" value="1"/>
</dbReference>
<organism evidence="3 4">
    <name type="scientific">Paraburkholderia dipogonis</name>
    <dbReference type="NCBI Taxonomy" id="1211383"/>
    <lineage>
        <taxon>Bacteria</taxon>
        <taxon>Pseudomonadati</taxon>
        <taxon>Pseudomonadota</taxon>
        <taxon>Betaproteobacteria</taxon>
        <taxon>Burkholderiales</taxon>
        <taxon>Burkholderiaceae</taxon>
        <taxon>Paraburkholderia</taxon>
    </lineage>
</organism>
<accession>A0ABW9ASD8</accession>
<evidence type="ECO:0000256" key="1">
    <source>
        <dbReference type="ARBA" id="ARBA00008635"/>
    </source>
</evidence>
<dbReference type="RefSeq" id="WP_408178115.1">
    <property type="nucleotide sequence ID" value="NZ_JAQQEZ010000011.1"/>
</dbReference>
<evidence type="ECO:0000256" key="2">
    <source>
        <dbReference type="ARBA" id="ARBA00022723"/>
    </source>
</evidence>
<dbReference type="PANTHER" id="PTHR37302">
    <property type="entry name" value="SLR1116 PROTEIN"/>
    <property type="match status" value="1"/>
</dbReference>